<dbReference type="EMBL" id="JAMYWD010000010">
    <property type="protein sequence ID" value="KAJ4958536.1"/>
    <property type="molecule type" value="Genomic_DNA"/>
</dbReference>
<evidence type="ECO:0000313" key="1">
    <source>
        <dbReference type="EMBL" id="KAJ4958536.1"/>
    </source>
</evidence>
<dbReference type="Proteomes" id="UP001141806">
    <property type="component" value="Unassembled WGS sequence"/>
</dbReference>
<gene>
    <name evidence="1" type="ORF">NE237_025647</name>
</gene>
<evidence type="ECO:0000313" key="2">
    <source>
        <dbReference type="Proteomes" id="UP001141806"/>
    </source>
</evidence>
<dbReference type="AlphaFoldDB" id="A0A9Q0H2B4"/>
<reference evidence="1" key="1">
    <citation type="journal article" date="2023" name="Plant J.">
        <title>The genome of the king protea, Protea cynaroides.</title>
        <authorList>
            <person name="Chang J."/>
            <person name="Duong T.A."/>
            <person name="Schoeman C."/>
            <person name="Ma X."/>
            <person name="Roodt D."/>
            <person name="Barker N."/>
            <person name="Li Z."/>
            <person name="Van de Peer Y."/>
            <person name="Mizrachi E."/>
        </authorList>
    </citation>
    <scope>NUCLEOTIDE SEQUENCE</scope>
    <source>
        <tissue evidence="1">Young leaves</tissue>
    </source>
</reference>
<sequence>MIYRTCGGLEQRSRVQTRGGSEEAQEATLMSSSVGNCMGLTNSSSVNLSQNGDSMILEYDADVVRHVPNCRRQKFQRSPSLNPFNSSMDEDECNCIEILEGDCNFSQYRERRMVSLIGLRERSEIWSDYYKIVEQKTVSCASARPTTGRGSERGSSLRS</sequence>
<keyword evidence="2" id="KW-1185">Reference proteome</keyword>
<accession>A0A9Q0H2B4</accession>
<dbReference type="OrthoDB" id="298344at2759"/>
<name>A0A9Q0H2B4_9MAGN</name>
<comment type="caution">
    <text evidence="1">The sequence shown here is derived from an EMBL/GenBank/DDBJ whole genome shotgun (WGS) entry which is preliminary data.</text>
</comment>
<protein>
    <submittedName>
        <fullName evidence="1">Uncharacterized protein</fullName>
    </submittedName>
</protein>
<proteinExistence type="predicted"/>
<organism evidence="1 2">
    <name type="scientific">Protea cynaroides</name>
    <dbReference type="NCBI Taxonomy" id="273540"/>
    <lineage>
        <taxon>Eukaryota</taxon>
        <taxon>Viridiplantae</taxon>
        <taxon>Streptophyta</taxon>
        <taxon>Embryophyta</taxon>
        <taxon>Tracheophyta</taxon>
        <taxon>Spermatophyta</taxon>
        <taxon>Magnoliopsida</taxon>
        <taxon>Proteales</taxon>
        <taxon>Proteaceae</taxon>
        <taxon>Protea</taxon>
    </lineage>
</organism>